<dbReference type="GO" id="GO:0016887">
    <property type="term" value="F:ATP hydrolysis activity"/>
    <property type="evidence" value="ECO:0007669"/>
    <property type="project" value="InterPro"/>
</dbReference>
<dbReference type="Gene3D" id="3.40.50.300">
    <property type="entry name" value="P-loop containing nucleotide triphosphate hydrolases"/>
    <property type="match status" value="1"/>
</dbReference>
<dbReference type="InterPro" id="IPR049337">
    <property type="entry name" value="TOR1A_C"/>
</dbReference>
<keyword evidence="2" id="KW-0732">Signal</keyword>
<dbReference type="OrthoDB" id="19623at2759"/>
<dbReference type="InterPro" id="IPR027417">
    <property type="entry name" value="P-loop_NTPase"/>
</dbReference>
<evidence type="ECO:0000256" key="1">
    <source>
        <dbReference type="ARBA" id="ARBA00006235"/>
    </source>
</evidence>
<keyword evidence="5" id="KW-1185">Reference proteome</keyword>
<feature type="domain" description="Torsin-1A C-terminal" evidence="3">
    <location>
        <begin position="285"/>
        <end position="339"/>
    </location>
</feature>
<dbReference type="CDD" id="cd00009">
    <property type="entry name" value="AAA"/>
    <property type="match status" value="1"/>
</dbReference>
<dbReference type="GO" id="GO:0005737">
    <property type="term" value="C:cytoplasm"/>
    <property type="evidence" value="ECO:0007669"/>
    <property type="project" value="UniProtKB-ARBA"/>
</dbReference>
<dbReference type="PANTHER" id="PTHR10760:SF2">
    <property type="entry name" value="LD13476P-RELATED"/>
    <property type="match status" value="1"/>
</dbReference>
<evidence type="ECO:0000259" key="3">
    <source>
        <dbReference type="Pfam" id="PF21376"/>
    </source>
</evidence>
<feature type="chain" id="PRO_5003157027" evidence="2">
    <location>
        <begin position="20"/>
        <end position="354"/>
    </location>
</feature>
<dbReference type="STRING" id="104421.E2A8N8"/>
<dbReference type="PANTHER" id="PTHR10760">
    <property type="entry name" value="TORSIN"/>
    <property type="match status" value="1"/>
</dbReference>
<feature type="signal peptide" evidence="2">
    <location>
        <begin position="1"/>
        <end position="19"/>
    </location>
</feature>
<dbReference type="GO" id="GO:0071218">
    <property type="term" value="P:cellular response to misfolded protein"/>
    <property type="evidence" value="ECO:0007669"/>
    <property type="project" value="TreeGrafter"/>
</dbReference>
<dbReference type="FunCoup" id="E2A8N8">
    <property type="interactions" value="1002"/>
</dbReference>
<dbReference type="GO" id="GO:0012505">
    <property type="term" value="C:endomembrane system"/>
    <property type="evidence" value="ECO:0007669"/>
    <property type="project" value="UniProtKB-ARBA"/>
</dbReference>
<dbReference type="AlphaFoldDB" id="E2A8N8"/>
<dbReference type="KEGG" id="cfo:105249604"/>
<evidence type="ECO:0000256" key="2">
    <source>
        <dbReference type="SAM" id="SignalP"/>
    </source>
</evidence>
<dbReference type="EMBL" id="GL437652">
    <property type="protein sequence ID" value="EFN70225.1"/>
    <property type="molecule type" value="Genomic_DNA"/>
</dbReference>
<evidence type="ECO:0000313" key="4">
    <source>
        <dbReference type="EMBL" id="EFN70225.1"/>
    </source>
</evidence>
<dbReference type="SUPFAM" id="SSF52540">
    <property type="entry name" value="P-loop containing nucleoside triphosphate hydrolases"/>
    <property type="match status" value="1"/>
</dbReference>
<dbReference type="InterPro" id="IPR010448">
    <property type="entry name" value="Torsin"/>
</dbReference>
<reference evidence="4 5" key="1">
    <citation type="journal article" date="2010" name="Science">
        <title>Genomic comparison of the ants Camponotus floridanus and Harpegnathos saltator.</title>
        <authorList>
            <person name="Bonasio R."/>
            <person name="Zhang G."/>
            <person name="Ye C."/>
            <person name="Mutti N.S."/>
            <person name="Fang X."/>
            <person name="Qin N."/>
            <person name="Donahue G."/>
            <person name="Yang P."/>
            <person name="Li Q."/>
            <person name="Li C."/>
            <person name="Zhang P."/>
            <person name="Huang Z."/>
            <person name="Berger S.L."/>
            <person name="Reinberg D."/>
            <person name="Wang J."/>
            <person name="Liebig J."/>
        </authorList>
    </citation>
    <scope>NUCLEOTIDE SEQUENCE [LARGE SCALE GENOMIC DNA]</scope>
    <source>
        <strain evidence="5">C129</strain>
    </source>
</reference>
<comment type="similarity">
    <text evidence="1">Belongs to the ClpA/ClpB family. Torsin subfamily.</text>
</comment>
<dbReference type="OMA" id="NDKSDFF"/>
<name>E2A8N8_CAMFO</name>
<evidence type="ECO:0000313" key="5">
    <source>
        <dbReference type="Proteomes" id="UP000000311"/>
    </source>
</evidence>
<accession>E2A8N8</accession>
<dbReference type="GO" id="GO:0005524">
    <property type="term" value="F:ATP binding"/>
    <property type="evidence" value="ECO:0007669"/>
    <property type="project" value="InterPro"/>
</dbReference>
<dbReference type="Proteomes" id="UP000000311">
    <property type="component" value="Unassembled WGS sequence"/>
</dbReference>
<organism evidence="5">
    <name type="scientific">Camponotus floridanus</name>
    <name type="common">Florida carpenter ant</name>
    <dbReference type="NCBI Taxonomy" id="104421"/>
    <lineage>
        <taxon>Eukaryota</taxon>
        <taxon>Metazoa</taxon>
        <taxon>Ecdysozoa</taxon>
        <taxon>Arthropoda</taxon>
        <taxon>Hexapoda</taxon>
        <taxon>Insecta</taxon>
        <taxon>Pterygota</taxon>
        <taxon>Neoptera</taxon>
        <taxon>Endopterygota</taxon>
        <taxon>Hymenoptera</taxon>
        <taxon>Apocrita</taxon>
        <taxon>Aculeata</taxon>
        <taxon>Formicoidea</taxon>
        <taxon>Formicidae</taxon>
        <taxon>Formicinae</taxon>
        <taxon>Camponotus</taxon>
    </lineage>
</organism>
<proteinExistence type="inferred from homology"/>
<dbReference type="Pfam" id="PF06309">
    <property type="entry name" value="Torsin"/>
    <property type="match status" value="1"/>
</dbReference>
<protein>
    <submittedName>
        <fullName evidence="4">Torsin-like protein</fullName>
    </submittedName>
</protein>
<dbReference type="InParanoid" id="E2A8N8"/>
<dbReference type="Pfam" id="PF21376">
    <property type="entry name" value="TOR1A_C"/>
    <property type="match status" value="1"/>
</dbReference>
<gene>
    <name evidence="4" type="ORF">EAG_14028</name>
</gene>
<sequence>MNFVGCSLMFLFIFAIVETARCELLTLGIIGSIGGSLLGSAGYYGYEKFKCNFMECCTYDYIPSDLDKLEVMLAARLYGQQIAQETIINALRGHLGNKDSPKALVMSFHGTPGTGKNYVAQMIAKAFYKNGVQSQYYYFFNGRNDFPLQRKVDEYKEELYEAVSNALKKCERSLFVFDEVDKMPEGLLNILVPFLDYNMYHKPSKQSKIVYQNKAIFIFLSNTGSSQIVQHLKSLWEKGKKRDDTRLQDFEKLIANGAFNEKGGLHHSDTIQTSVIDHYVPFLPLEEVHVRKCLTRAFSERNVTPKEEMIEEALSHLTFGPEPHNLYSMAGCKRIEQKVASIVYRKQSDSKIND</sequence>